<feature type="transmembrane region" description="Helical" evidence="1">
    <location>
        <begin position="21"/>
        <end position="40"/>
    </location>
</feature>
<evidence type="ECO:0000256" key="1">
    <source>
        <dbReference type="SAM" id="Phobius"/>
    </source>
</evidence>
<dbReference type="EMBL" id="PITJ01001740">
    <property type="protein sequence ID" value="TBT98474.1"/>
    <property type="molecule type" value="Genomic_DNA"/>
</dbReference>
<accession>A0A4Q9KV87</accession>
<proteinExistence type="predicted"/>
<dbReference type="VEuPathDB" id="MicrosporidiaDB:CWI37_1740p0010"/>
<evidence type="ECO:0000313" key="2">
    <source>
        <dbReference type="EMBL" id="TBT98474.1"/>
    </source>
</evidence>
<keyword evidence="1" id="KW-0812">Transmembrane</keyword>
<evidence type="ECO:0000313" key="3">
    <source>
        <dbReference type="Proteomes" id="UP000292362"/>
    </source>
</evidence>
<reference evidence="2 3" key="1">
    <citation type="submission" date="2017-12" db="EMBL/GenBank/DDBJ databases">
        <authorList>
            <person name="Pombert J.-F."/>
            <person name="Haag K.L."/>
            <person name="Ebert D."/>
        </authorList>
    </citation>
    <scope>NUCLEOTIDE SEQUENCE [LARGE SCALE GENOMIC DNA]</scope>
    <source>
        <strain evidence="2">FI-OER-3-3</strain>
    </source>
</reference>
<sequence length="245" mass="28801">MYKNVRDIDFMLRKLNIFPSLVRYLLILISIYILLAFTVTYRTHNYLLKNIEKFVQTEKGKYAMSVLSTNLLILLFKKEDKDINGTIRYPSEEATVTEECYTKIHNSLSRKGVPMYFIRDMDIFENECSNTLELKNFFKLTNSMFFKAFRLLGLSRVPKYLCVSKFLKLYNFICSNSVPKTNQEERNIVFYTGDEEVKSLCFDLKFDLEGVAPINQKDFSISFSEFGDSKILMNKILAYMIFSQI</sequence>
<dbReference type="AlphaFoldDB" id="A0A4Q9KV87"/>
<name>A0A4Q9KV87_9MICR</name>
<gene>
    <name evidence="2" type="ORF">CWI37_1740p0010</name>
</gene>
<organism evidence="2 3">
    <name type="scientific">Hamiltosporidium tvaerminnensis</name>
    <dbReference type="NCBI Taxonomy" id="1176355"/>
    <lineage>
        <taxon>Eukaryota</taxon>
        <taxon>Fungi</taxon>
        <taxon>Fungi incertae sedis</taxon>
        <taxon>Microsporidia</taxon>
        <taxon>Dubosqiidae</taxon>
        <taxon>Hamiltosporidium</taxon>
    </lineage>
</organism>
<keyword evidence="1" id="KW-0472">Membrane</keyword>
<comment type="caution">
    <text evidence="2">The sequence shown here is derived from an EMBL/GenBank/DDBJ whole genome shotgun (WGS) entry which is preliminary data.</text>
</comment>
<protein>
    <submittedName>
        <fullName evidence="2">Uncharacterized protein</fullName>
    </submittedName>
</protein>
<keyword evidence="1" id="KW-1133">Transmembrane helix</keyword>
<dbReference type="Proteomes" id="UP000292362">
    <property type="component" value="Unassembled WGS sequence"/>
</dbReference>